<evidence type="ECO:0000313" key="2">
    <source>
        <dbReference type="EMBL" id="KST62656.1"/>
    </source>
</evidence>
<feature type="region of interest" description="Disordered" evidence="1">
    <location>
        <begin position="137"/>
        <end position="156"/>
    </location>
</feature>
<name>A0A0V7ZDN7_9CYAN</name>
<comment type="caution">
    <text evidence="2">The sequence shown here is derived from an EMBL/GenBank/DDBJ whole genome shotgun (WGS) entry which is preliminary data.</text>
</comment>
<dbReference type="AlphaFoldDB" id="A0A0V7ZDN7"/>
<dbReference type="Proteomes" id="UP000053372">
    <property type="component" value="Unassembled WGS sequence"/>
</dbReference>
<dbReference type="RefSeq" id="WP_027846467.1">
    <property type="nucleotide sequence ID" value="NZ_LMTZ01000151.1"/>
</dbReference>
<reference evidence="2 3" key="1">
    <citation type="journal article" date="2015" name="Genome Announc.">
        <title>Draft Genome of the Euendolithic (true boring) Cyanobacterium Mastigocoleus testarum strain BC008.</title>
        <authorList>
            <person name="Guida B.S."/>
            <person name="Garcia-Pichel F."/>
        </authorList>
    </citation>
    <scope>NUCLEOTIDE SEQUENCE [LARGE SCALE GENOMIC DNA]</scope>
    <source>
        <strain evidence="2 3">BC008</strain>
    </source>
</reference>
<sequence length="156" mass="17271">MTEPVTTLTATAIATLAFTKFIEGGAGKLAQKFTESAWEKIDKLREKIWNKLRGKKNAEAAMTAIEKGSGENISQELNRLGVYLQDVMDDDPEFKAELEAIAQEINAGKLQDNSQMVMNIDGQNNTGYQTKNEVTNQGGTNYTGNNTINNNYYQQP</sequence>
<proteinExistence type="predicted"/>
<evidence type="ECO:0000256" key="1">
    <source>
        <dbReference type="SAM" id="MobiDB-lite"/>
    </source>
</evidence>
<gene>
    <name evidence="2" type="ORF">BC008_38145</name>
</gene>
<keyword evidence="3" id="KW-1185">Reference proteome</keyword>
<dbReference type="EMBL" id="LMTZ01000151">
    <property type="protein sequence ID" value="KST62656.1"/>
    <property type="molecule type" value="Genomic_DNA"/>
</dbReference>
<protein>
    <submittedName>
        <fullName evidence="2">Uncharacterized protein</fullName>
    </submittedName>
</protein>
<evidence type="ECO:0000313" key="3">
    <source>
        <dbReference type="Proteomes" id="UP000053372"/>
    </source>
</evidence>
<accession>A0A0V7ZDN7</accession>
<organism evidence="2 3">
    <name type="scientific">Mastigocoleus testarum BC008</name>
    <dbReference type="NCBI Taxonomy" id="371196"/>
    <lineage>
        <taxon>Bacteria</taxon>
        <taxon>Bacillati</taxon>
        <taxon>Cyanobacteriota</taxon>
        <taxon>Cyanophyceae</taxon>
        <taxon>Nostocales</taxon>
        <taxon>Hapalosiphonaceae</taxon>
        <taxon>Mastigocoleus</taxon>
    </lineage>
</organism>